<evidence type="ECO:0000313" key="3">
    <source>
        <dbReference type="Proteomes" id="UP001152320"/>
    </source>
</evidence>
<dbReference type="AlphaFoldDB" id="A0A9Q0YBE3"/>
<evidence type="ECO:0000256" key="1">
    <source>
        <dbReference type="SAM" id="MobiDB-lite"/>
    </source>
</evidence>
<dbReference type="Pfam" id="PF15228">
    <property type="entry name" value="DAP"/>
    <property type="match status" value="1"/>
</dbReference>
<dbReference type="Proteomes" id="UP001152320">
    <property type="component" value="Chromosome 23"/>
</dbReference>
<dbReference type="InterPro" id="IPR024130">
    <property type="entry name" value="DAP1/DAPL1"/>
</dbReference>
<reference evidence="2" key="1">
    <citation type="submission" date="2021-10" db="EMBL/GenBank/DDBJ databases">
        <title>Tropical sea cucumber genome reveals ecological adaptation and Cuvierian tubules defense mechanism.</title>
        <authorList>
            <person name="Chen T."/>
        </authorList>
    </citation>
    <scope>NUCLEOTIDE SEQUENCE</scope>
    <source>
        <strain evidence="2">Nanhai2018</strain>
        <tissue evidence="2">Muscle</tissue>
    </source>
</reference>
<feature type="compositionally biased region" description="Basic and acidic residues" evidence="1">
    <location>
        <begin position="9"/>
        <end position="19"/>
    </location>
</feature>
<feature type="compositionally biased region" description="Polar residues" evidence="1">
    <location>
        <begin position="58"/>
        <end position="67"/>
    </location>
</feature>
<feature type="region of interest" description="Disordered" evidence="1">
    <location>
        <begin position="1"/>
        <end position="86"/>
    </location>
</feature>
<keyword evidence="3" id="KW-1185">Reference proteome</keyword>
<dbReference type="EMBL" id="JAIZAY010000023">
    <property type="protein sequence ID" value="KAJ8019643.1"/>
    <property type="molecule type" value="Genomic_DNA"/>
</dbReference>
<accession>A0A9Q0YBE3</accession>
<evidence type="ECO:0000313" key="2">
    <source>
        <dbReference type="EMBL" id="KAJ8019643.1"/>
    </source>
</evidence>
<comment type="caution">
    <text evidence="2">The sequence shown here is derived from an EMBL/GenBank/DDBJ whole genome shotgun (WGS) entry which is preliminary data.</text>
</comment>
<dbReference type="OrthoDB" id="5973225at2759"/>
<proteinExistence type="predicted"/>
<gene>
    <name evidence="2" type="ORF">HOLleu_41304</name>
</gene>
<organism evidence="2 3">
    <name type="scientific">Holothuria leucospilota</name>
    <name type="common">Black long sea cucumber</name>
    <name type="synonym">Mertensiothuria leucospilota</name>
    <dbReference type="NCBI Taxonomy" id="206669"/>
    <lineage>
        <taxon>Eukaryota</taxon>
        <taxon>Metazoa</taxon>
        <taxon>Echinodermata</taxon>
        <taxon>Eleutherozoa</taxon>
        <taxon>Echinozoa</taxon>
        <taxon>Holothuroidea</taxon>
        <taxon>Aspidochirotacea</taxon>
        <taxon>Aspidochirotida</taxon>
        <taxon>Holothuriidae</taxon>
        <taxon>Holothuria</taxon>
    </lineage>
</organism>
<name>A0A9Q0YBE3_HOLLE</name>
<sequence length="86" mass="9787">MRITQPNKPQHETPEKMTPEEIEEYGPPQSAPKTDVQLLVSGAPARGNKDFPPEAIQSFHQKPQPTHQKNRDSRPKHVVQQPSKKM</sequence>
<protein>
    <submittedName>
        <fullName evidence="2">Death-associated protein 1</fullName>
    </submittedName>
</protein>